<feature type="domain" description="Cupin type-2" evidence="1">
    <location>
        <begin position="46"/>
        <end position="101"/>
    </location>
</feature>
<evidence type="ECO:0000313" key="2">
    <source>
        <dbReference type="EMBL" id="PSB04912.1"/>
    </source>
</evidence>
<organism evidence="2 3">
    <name type="scientific">Merismopedia glauca CCAP 1448/3</name>
    <dbReference type="NCBI Taxonomy" id="1296344"/>
    <lineage>
        <taxon>Bacteria</taxon>
        <taxon>Bacillati</taxon>
        <taxon>Cyanobacteriota</taxon>
        <taxon>Cyanophyceae</taxon>
        <taxon>Synechococcales</taxon>
        <taxon>Merismopediaceae</taxon>
        <taxon>Merismopedia</taxon>
    </lineage>
</organism>
<dbReference type="Gene3D" id="2.60.120.10">
    <property type="entry name" value="Jelly Rolls"/>
    <property type="match status" value="1"/>
</dbReference>
<protein>
    <submittedName>
        <fullName evidence="2">Cupin</fullName>
    </submittedName>
</protein>
<dbReference type="InterPro" id="IPR014710">
    <property type="entry name" value="RmlC-like_jellyroll"/>
</dbReference>
<keyword evidence="3" id="KW-1185">Reference proteome</keyword>
<gene>
    <name evidence="2" type="ORF">C7B64_02085</name>
</gene>
<dbReference type="InterPro" id="IPR011051">
    <property type="entry name" value="RmlC_Cupin_sf"/>
</dbReference>
<reference evidence="2 3" key="1">
    <citation type="submission" date="2018-02" db="EMBL/GenBank/DDBJ databases">
        <authorList>
            <person name="Cohen D.B."/>
            <person name="Kent A.D."/>
        </authorList>
    </citation>
    <scope>NUCLEOTIDE SEQUENCE [LARGE SCALE GENOMIC DNA]</scope>
    <source>
        <strain evidence="2 3">CCAP 1448/3</strain>
    </source>
</reference>
<accession>A0A2T1C9F8</accession>
<proteinExistence type="predicted"/>
<dbReference type="SUPFAM" id="SSF51182">
    <property type="entry name" value="RmlC-like cupins"/>
    <property type="match status" value="1"/>
</dbReference>
<evidence type="ECO:0000313" key="3">
    <source>
        <dbReference type="Proteomes" id="UP000238762"/>
    </source>
</evidence>
<sequence length="108" mass="12406">MGNIFDIPEILPSEELFETILAQSNILIERIISSGQTTPLGQWYDQETDEWVILLQGEAELSYRDGTRLTMQTGDYVMIPAHHQHRVEYTSSNPVCIWLAIHIKHSHS</sequence>
<dbReference type="Proteomes" id="UP000238762">
    <property type="component" value="Unassembled WGS sequence"/>
</dbReference>
<evidence type="ECO:0000259" key="1">
    <source>
        <dbReference type="Pfam" id="PF07883"/>
    </source>
</evidence>
<dbReference type="EMBL" id="PVWJ01000006">
    <property type="protein sequence ID" value="PSB04912.1"/>
    <property type="molecule type" value="Genomic_DNA"/>
</dbReference>
<reference evidence="2 3" key="2">
    <citation type="submission" date="2018-03" db="EMBL/GenBank/DDBJ databases">
        <title>The ancient ancestry and fast evolution of plastids.</title>
        <authorList>
            <person name="Moore K.R."/>
            <person name="Magnabosco C."/>
            <person name="Momper L."/>
            <person name="Gold D.A."/>
            <person name="Bosak T."/>
            <person name="Fournier G.P."/>
        </authorList>
    </citation>
    <scope>NUCLEOTIDE SEQUENCE [LARGE SCALE GENOMIC DNA]</scope>
    <source>
        <strain evidence="2 3">CCAP 1448/3</strain>
    </source>
</reference>
<dbReference type="OrthoDB" id="9798585at2"/>
<comment type="caution">
    <text evidence="2">The sequence shown here is derived from an EMBL/GenBank/DDBJ whole genome shotgun (WGS) entry which is preliminary data.</text>
</comment>
<dbReference type="InterPro" id="IPR013096">
    <property type="entry name" value="Cupin_2"/>
</dbReference>
<dbReference type="AlphaFoldDB" id="A0A2T1C9F8"/>
<dbReference type="Pfam" id="PF07883">
    <property type="entry name" value="Cupin_2"/>
    <property type="match status" value="1"/>
</dbReference>
<dbReference type="CDD" id="cd06981">
    <property type="entry name" value="cupin_reut_a1446"/>
    <property type="match status" value="1"/>
</dbReference>
<name>A0A2T1C9F8_9CYAN</name>